<keyword evidence="1" id="KW-0812">Transmembrane</keyword>
<dbReference type="PROSITE" id="PS51257">
    <property type="entry name" value="PROKAR_LIPOPROTEIN"/>
    <property type="match status" value="1"/>
</dbReference>
<dbReference type="Pfam" id="PF09548">
    <property type="entry name" value="Spore_III_AB"/>
    <property type="match status" value="1"/>
</dbReference>
<dbReference type="AlphaFoldDB" id="A0A6A7K7G3"/>
<accession>A0A6A7K7G3</accession>
<feature type="transmembrane region" description="Helical" evidence="1">
    <location>
        <begin position="6"/>
        <end position="23"/>
    </location>
</feature>
<sequence>MYLKILGLMIIFISCVYIGKFMASSYEKRYIELLTFINFIDYFETEISYTSTPVIEILDSLTDKIKSPFKEIIIGVSEELTSYGYRPLCTVWEENLYNNKNKLSLSQEDLELLIYFGNILGTTDMENQKKYFTVIKSRLQVQLTQAYEKKLKYTKLFKELGIIIGLFIVILII</sequence>
<dbReference type="Proteomes" id="UP000440004">
    <property type="component" value="Unassembled WGS sequence"/>
</dbReference>
<dbReference type="InterPro" id="IPR014198">
    <property type="entry name" value="Spore_III_AB"/>
</dbReference>
<evidence type="ECO:0000256" key="1">
    <source>
        <dbReference type="SAM" id="Phobius"/>
    </source>
</evidence>
<organism evidence="2 3">
    <name type="scientific">Alkalibaculum sporogenes</name>
    <dbReference type="NCBI Taxonomy" id="2655001"/>
    <lineage>
        <taxon>Bacteria</taxon>
        <taxon>Bacillati</taxon>
        <taxon>Bacillota</taxon>
        <taxon>Clostridia</taxon>
        <taxon>Eubacteriales</taxon>
        <taxon>Eubacteriaceae</taxon>
        <taxon>Alkalibaculum</taxon>
    </lineage>
</organism>
<protein>
    <recommendedName>
        <fullName evidence="4">Stage III sporulation protein AB</fullName>
    </recommendedName>
</protein>
<keyword evidence="1" id="KW-0472">Membrane</keyword>
<dbReference type="EMBL" id="WHNX01000006">
    <property type="protein sequence ID" value="MPW25137.1"/>
    <property type="molecule type" value="Genomic_DNA"/>
</dbReference>
<evidence type="ECO:0000313" key="2">
    <source>
        <dbReference type="EMBL" id="MPW25137.1"/>
    </source>
</evidence>
<keyword evidence="3" id="KW-1185">Reference proteome</keyword>
<keyword evidence="1" id="KW-1133">Transmembrane helix</keyword>
<dbReference type="RefSeq" id="WP_152802331.1">
    <property type="nucleotide sequence ID" value="NZ_WHNX01000006.1"/>
</dbReference>
<comment type="caution">
    <text evidence="2">The sequence shown here is derived from an EMBL/GenBank/DDBJ whole genome shotgun (WGS) entry which is preliminary data.</text>
</comment>
<feature type="transmembrane region" description="Helical" evidence="1">
    <location>
        <begin position="156"/>
        <end position="172"/>
    </location>
</feature>
<dbReference type="PIRSF" id="PIRSF021435">
    <property type="entry name" value="SpoIIIAB"/>
    <property type="match status" value="1"/>
</dbReference>
<evidence type="ECO:0008006" key="4">
    <source>
        <dbReference type="Google" id="ProtNLM"/>
    </source>
</evidence>
<reference evidence="2 3" key="1">
    <citation type="submission" date="2019-10" db="EMBL/GenBank/DDBJ databases">
        <title>Alkalibaculum tamaniensis sp.nov., a new alkaliphilic acetogen, isolated on methoxylated aromatics from a mud volcano.</title>
        <authorList>
            <person name="Khomyakova M.A."/>
            <person name="Merkel A.Y."/>
            <person name="Bonch-Osmolovskaya E.A."/>
            <person name="Slobodkin A.I."/>
        </authorList>
    </citation>
    <scope>NUCLEOTIDE SEQUENCE [LARGE SCALE GENOMIC DNA]</scope>
    <source>
        <strain evidence="2 3">M08DMB</strain>
    </source>
</reference>
<evidence type="ECO:0000313" key="3">
    <source>
        <dbReference type="Proteomes" id="UP000440004"/>
    </source>
</evidence>
<proteinExistence type="predicted"/>
<name>A0A6A7K7G3_9FIRM</name>
<gene>
    <name evidence="2" type="ORF">GC105_04955</name>
</gene>